<evidence type="ECO:0000256" key="1">
    <source>
        <dbReference type="ARBA" id="ARBA00004196"/>
    </source>
</evidence>
<organism evidence="7 8">
    <name type="scientific">Corynebacterium glucuronolyticum</name>
    <dbReference type="NCBI Taxonomy" id="39791"/>
    <lineage>
        <taxon>Bacteria</taxon>
        <taxon>Bacillati</taxon>
        <taxon>Actinomycetota</taxon>
        <taxon>Actinomycetes</taxon>
        <taxon>Mycobacteriales</taxon>
        <taxon>Corynebacteriaceae</taxon>
        <taxon>Corynebacterium</taxon>
    </lineage>
</organism>
<proteinExistence type="inferred from homology"/>
<dbReference type="Proteomes" id="UP000617681">
    <property type="component" value="Chromosome"/>
</dbReference>
<reference evidence="7" key="1">
    <citation type="submission" date="2021-02" db="EMBL/GenBank/DDBJ databases">
        <title>FDA dAtabase for Regulatory Grade micrObial Sequences (FDA-ARGOS): Supporting development and validation of Infectious Disease Dx tests.</title>
        <authorList>
            <person name="Sproer C."/>
            <person name="Gronow S."/>
            <person name="Severitt S."/>
            <person name="Schroder I."/>
            <person name="Tallon L."/>
            <person name="Sadzewicz L."/>
            <person name="Zhao X."/>
            <person name="Boylan J."/>
            <person name="Ott S."/>
            <person name="Bowen H."/>
            <person name="Vavikolanu K."/>
            <person name="Mehta A."/>
            <person name="Aluvathingal J."/>
            <person name="Nadendla S."/>
            <person name="Lowell S."/>
            <person name="Myers T."/>
            <person name="Yan Y."/>
            <person name="Sichtig H."/>
        </authorList>
    </citation>
    <scope>NUCLEOTIDE SEQUENCE</scope>
    <source>
        <strain evidence="7">FDAARGOS_1191</strain>
    </source>
</reference>
<dbReference type="GO" id="GO:0030288">
    <property type="term" value="C:outer membrane-bounded periplasmic space"/>
    <property type="evidence" value="ECO:0007669"/>
    <property type="project" value="TreeGrafter"/>
</dbReference>
<dbReference type="EMBL" id="CP069534">
    <property type="protein sequence ID" value="QRP71293.1"/>
    <property type="molecule type" value="Genomic_DNA"/>
</dbReference>
<keyword evidence="4 5" id="KW-0732">Signal</keyword>
<evidence type="ECO:0000313" key="8">
    <source>
        <dbReference type="Proteomes" id="UP000617681"/>
    </source>
</evidence>
<dbReference type="SUPFAM" id="SSF53807">
    <property type="entry name" value="Helical backbone' metal receptor"/>
    <property type="match status" value="1"/>
</dbReference>
<feature type="domain" description="Fe/B12 periplasmic-binding" evidence="6">
    <location>
        <begin position="58"/>
        <end position="322"/>
    </location>
</feature>
<evidence type="ECO:0000256" key="5">
    <source>
        <dbReference type="SAM" id="SignalP"/>
    </source>
</evidence>
<dbReference type="RefSeq" id="WP_005395165.1">
    <property type="nucleotide sequence ID" value="NZ_CP069534.1"/>
</dbReference>
<dbReference type="PROSITE" id="PS51257">
    <property type="entry name" value="PROKAR_LIPOPROTEIN"/>
    <property type="match status" value="1"/>
</dbReference>
<dbReference type="CDD" id="cd01140">
    <property type="entry name" value="FatB"/>
    <property type="match status" value="1"/>
</dbReference>
<dbReference type="Pfam" id="PF01497">
    <property type="entry name" value="Peripla_BP_2"/>
    <property type="match status" value="1"/>
</dbReference>
<name>A0AAX1LA09_9CORY</name>
<dbReference type="PROSITE" id="PS50983">
    <property type="entry name" value="FE_B12_PBP"/>
    <property type="match status" value="1"/>
</dbReference>
<feature type="chain" id="PRO_5043847265" evidence="5">
    <location>
        <begin position="22"/>
        <end position="322"/>
    </location>
</feature>
<protein>
    <submittedName>
        <fullName evidence="7">Siderophore ABC transporter substrate-binding protein</fullName>
    </submittedName>
</protein>
<accession>A0AAX1LA09</accession>
<feature type="signal peptide" evidence="5">
    <location>
        <begin position="1"/>
        <end position="21"/>
    </location>
</feature>
<keyword evidence="3" id="KW-0813">Transport</keyword>
<dbReference type="PANTHER" id="PTHR30532:SF28">
    <property type="entry name" value="PETROBACTIN-BINDING PROTEIN YCLQ"/>
    <property type="match status" value="1"/>
</dbReference>
<gene>
    <name evidence="7" type="ORF">I6J21_03865</name>
</gene>
<sequence>MAHKKIAGLIAGFLATGLVLSGCSNTTTSETTTQAAEAATVTVDTDNGPVEVPVNPESVVSLDNRTFETLSDWGVKLKAAPRELMPHTISYKDDESIVDIGNHREPNLEAIVAANPDLIIQGQRFSKYADDLKELAGDAAFVDLNVREGQPLDSELKRQTTELGKIFDKSKEAEALNTQLDDAVEKVKAAYKPEEKVLAVNVSGGKIGFIAPEKGRAIGPLYPILGLTPALQVENSSDNHKGDEISVEAIVAANPQWILVLDRDAAIDDNATPAKEVLENNDALKNVDAVKNGHVVYMPADTYTNESIETYIEFLNELASKL</sequence>
<evidence type="ECO:0000259" key="6">
    <source>
        <dbReference type="PROSITE" id="PS50983"/>
    </source>
</evidence>
<evidence type="ECO:0000256" key="3">
    <source>
        <dbReference type="ARBA" id="ARBA00022448"/>
    </source>
</evidence>
<dbReference type="InterPro" id="IPR051313">
    <property type="entry name" value="Bact_iron-sidero_bind"/>
</dbReference>
<dbReference type="AlphaFoldDB" id="A0AAX1LA09"/>
<comment type="subcellular location">
    <subcellularLocation>
        <location evidence="1">Cell envelope</location>
    </subcellularLocation>
</comment>
<dbReference type="InterPro" id="IPR002491">
    <property type="entry name" value="ABC_transptr_periplasmic_BD"/>
</dbReference>
<dbReference type="InterPro" id="IPR033870">
    <property type="entry name" value="FatB"/>
</dbReference>
<comment type="similarity">
    <text evidence="2">Belongs to the bacterial solute-binding protein 8 family.</text>
</comment>
<evidence type="ECO:0000313" key="7">
    <source>
        <dbReference type="EMBL" id="QRP71293.1"/>
    </source>
</evidence>
<dbReference type="GO" id="GO:1901678">
    <property type="term" value="P:iron coordination entity transport"/>
    <property type="evidence" value="ECO:0007669"/>
    <property type="project" value="UniProtKB-ARBA"/>
</dbReference>
<dbReference type="Gene3D" id="3.40.50.1980">
    <property type="entry name" value="Nitrogenase molybdenum iron protein domain"/>
    <property type="match status" value="2"/>
</dbReference>
<dbReference type="PANTHER" id="PTHR30532">
    <property type="entry name" value="IRON III DICITRATE-BINDING PERIPLASMIC PROTEIN"/>
    <property type="match status" value="1"/>
</dbReference>
<evidence type="ECO:0000256" key="4">
    <source>
        <dbReference type="ARBA" id="ARBA00022729"/>
    </source>
</evidence>
<evidence type="ECO:0000256" key="2">
    <source>
        <dbReference type="ARBA" id="ARBA00008814"/>
    </source>
</evidence>